<evidence type="ECO:0000256" key="2">
    <source>
        <dbReference type="ARBA" id="ARBA00022692"/>
    </source>
</evidence>
<accession>A0AAU8B8C6</accession>
<evidence type="ECO:0000256" key="4">
    <source>
        <dbReference type="ARBA" id="ARBA00022989"/>
    </source>
</evidence>
<feature type="transmembrane region" description="Helical" evidence="7">
    <location>
        <begin position="192"/>
        <end position="210"/>
    </location>
</feature>
<dbReference type="InterPro" id="IPR027417">
    <property type="entry name" value="P-loop_NTPase"/>
</dbReference>
<dbReference type="GO" id="GO:0033644">
    <property type="term" value="C:host cell membrane"/>
    <property type="evidence" value="ECO:0007669"/>
    <property type="project" value="UniProtKB-SubCell"/>
</dbReference>
<dbReference type="EMBL" id="PP511899">
    <property type="protein sequence ID" value="XCD08615.1"/>
    <property type="molecule type" value="Genomic_DNA"/>
</dbReference>
<dbReference type="Gene3D" id="3.40.50.300">
    <property type="entry name" value="P-loop containing nucleotide triphosphate hydrolases"/>
    <property type="match status" value="1"/>
</dbReference>
<name>A0AAU8B8C6_9VIRU</name>
<keyword evidence="5 7" id="KW-0472">Membrane</keyword>
<proteinExistence type="predicted"/>
<comment type="subcellular location">
    <subcellularLocation>
        <location evidence="1">Host membrane</location>
        <topology evidence="1">Single-pass membrane protein</topology>
    </subcellularLocation>
</comment>
<dbReference type="SUPFAM" id="SSF52540">
    <property type="entry name" value="P-loop containing nucleoside triphosphate hydrolases"/>
    <property type="match status" value="1"/>
</dbReference>
<dbReference type="InterPro" id="IPR008900">
    <property type="entry name" value="Zot_N"/>
</dbReference>
<evidence type="ECO:0000256" key="5">
    <source>
        <dbReference type="ARBA" id="ARBA00023136"/>
    </source>
</evidence>
<feature type="region of interest" description="Disordered" evidence="6">
    <location>
        <begin position="341"/>
        <end position="362"/>
    </location>
</feature>
<organism evidence="9">
    <name type="scientific">Dulem virus 61</name>
    <dbReference type="NCBI Taxonomy" id="3145772"/>
    <lineage>
        <taxon>Viruses</taxon>
        <taxon>Monodnaviria</taxon>
        <taxon>Loebvirae</taxon>
        <taxon>Hofneiviricota</taxon>
        <taxon>Faserviricetes</taxon>
        <taxon>Tubulavirales</taxon>
        <taxon>Inoviridae</taxon>
        <taxon>Inovirus</taxon>
    </lineage>
</organism>
<evidence type="ECO:0000259" key="8">
    <source>
        <dbReference type="Pfam" id="PF05707"/>
    </source>
</evidence>
<sequence length="362" mass="40491">MITLITGSPGSGKTLYCIDKIIQPLIGKTITSLNDDGTIESFPRSIYTNINGLLLDHELIDGDWLLNIQENKKPGIVVVFDEVQRIWPNRPAGTKKLPSVEYLETHRHDGIDIVILTQNPMLLDPAVRALVGRHLHMRRIGNAALANVYEWDSCSNALNFRAAFTKTIYRYNKNVYKLYKSARLHTKLKRKLPFVVWMILLGFIGLAFSIPRFANILDKTNVAELENKPFSGNDFSSTSSTINKSNPIAGMDEKTLTLEEYVASVQPRITGLKHTAPRYDQLTQPTRVPVPAACIASKSRGCTCWDQDAVKMNVPEITCQGIVQTGMFIDFVPERMERDKPYQHRTGGAPVDAEMFSSVPAG</sequence>
<feature type="domain" description="Zona occludens toxin N-terminal" evidence="8">
    <location>
        <begin position="1"/>
        <end position="182"/>
    </location>
</feature>
<evidence type="ECO:0000313" key="9">
    <source>
        <dbReference type="EMBL" id="XCD08615.1"/>
    </source>
</evidence>
<dbReference type="Pfam" id="PF05707">
    <property type="entry name" value="Zot"/>
    <property type="match status" value="1"/>
</dbReference>
<evidence type="ECO:0000256" key="3">
    <source>
        <dbReference type="ARBA" id="ARBA00022870"/>
    </source>
</evidence>
<keyword evidence="4 7" id="KW-1133">Transmembrane helix</keyword>
<evidence type="ECO:0000256" key="7">
    <source>
        <dbReference type="SAM" id="Phobius"/>
    </source>
</evidence>
<keyword evidence="2 7" id="KW-0812">Transmembrane</keyword>
<reference evidence="9" key="1">
    <citation type="submission" date="2024-03" db="EMBL/GenBank/DDBJ databases">
        <title>Diverse circular DNA viruses in blood, oral, and fecal samples of captive lemurs.</title>
        <authorList>
            <person name="Paietta E.N."/>
            <person name="Kraberger S."/>
            <person name="Lund M.C."/>
            <person name="Custer J.M."/>
            <person name="Vargas K.M."/>
            <person name="Ehmke E.E."/>
            <person name="Yoder A.D."/>
            <person name="Varsani A."/>
        </authorList>
    </citation>
    <scope>NUCLEOTIDE SEQUENCE</scope>
    <source>
        <strain evidence="9">Duke_44SS_14</strain>
    </source>
</reference>
<evidence type="ECO:0000256" key="6">
    <source>
        <dbReference type="SAM" id="MobiDB-lite"/>
    </source>
</evidence>
<keyword evidence="3" id="KW-1043">Host membrane</keyword>
<evidence type="ECO:0000256" key="1">
    <source>
        <dbReference type="ARBA" id="ARBA00004379"/>
    </source>
</evidence>
<protein>
    <submittedName>
        <fullName evidence="9">ZOT protein</fullName>
    </submittedName>
</protein>